<evidence type="ECO:0000313" key="3">
    <source>
        <dbReference type="EMBL" id="CAK9182843.1"/>
    </source>
</evidence>
<feature type="domain" description="Interferon-related developmental regulator C-terminal" evidence="1">
    <location>
        <begin position="184"/>
        <end position="207"/>
    </location>
</feature>
<evidence type="ECO:0000313" key="4">
    <source>
        <dbReference type="Proteomes" id="UP001642360"/>
    </source>
</evidence>
<accession>A0ABC8UPA8</accession>
<evidence type="ECO:0000259" key="2">
    <source>
        <dbReference type="Pfam" id="PF05004"/>
    </source>
</evidence>
<dbReference type="InterPro" id="IPR006921">
    <property type="entry name" value="Interferon-rel_develop_reg_C"/>
</dbReference>
<evidence type="ECO:0000259" key="1">
    <source>
        <dbReference type="Pfam" id="PF04836"/>
    </source>
</evidence>
<keyword evidence="4" id="KW-1185">Reference proteome</keyword>
<name>A0ABC8UPA8_9AQUA</name>
<dbReference type="InterPro" id="IPR039777">
    <property type="entry name" value="IFRD"/>
</dbReference>
<gene>
    <name evidence="3" type="ORF">ILEXP_LOCUS53066</name>
</gene>
<dbReference type="Pfam" id="PF04836">
    <property type="entry name" value="IFRD_C"/>
    <property type="match status" value="1"/>
</dbReference>
<dbReference type="PANTHER" id="PTHR12354:SF1">
    <property type="entry name" value="INTERFERON-RELATED DEVELOPMENTAL REGULATOR 1"/>
    <property type="match status" value="1"/>
</dbReference>
<sequence length="224" mass="24743">MSSIYYFSTLLDKDDRSVRIAGGEALALIFEMGNLDKFCGEAKGSNDSSTIEGKNSQEFVHIQGLREKILNQVRNLSVEAGGKGSAKKDLNHQRNSFRDILELLEENEFLHDLFDFTPKSKLLLGTEGRISAIEKAIGEAGHAKVALDLLRCHFPISNVKRMDPALRGDGACRSTGMPVVALRLYKSPNSVLSKARTQFLNKQRTLSQDKNTGRFAVGLGEEEV</sequence>
<comment type="caution">
    <text evidence="3">The sequence shown here is derived from an EMBL/GenBank/DDBJ whole genome shotgun (WGS) entry which is preliminary data.</text>
</comment>
<dbReference type="Pfam" id="PF05004">
    <property type="entry name" value="IFRD"/>
    <property type="match status" value="1"/>
</dbReference>
<dbReference type="EMBL" id="CAUOFW020008458">
    <property type="protein sequence ID" value="CAK9182843.1"/>
    <property type="molecule type" value="Genomic_DNA"/>
</dbReference>
<reference evidence="3 4" key="1">
    <citation type="submission" date="2024-02" db="EMBL/GenBank/DDBJ databases">
        <authorList>
            <person name="Vignale AGUSTIN F."/>
            <person name="Sosa J E."/>
            <person name="Modenutti C."/>
        </authorList>
    </citation>
    <scope>NUCLEOTIDE SEQUENCE [LARGE SCALE GENOMIC DNA]</scope>
</reference>
<dbReference type="PANTHER" id="PTHR12354">
    <property type="entry name" value="INTERFERON-RELATED DEVELOPMENTAL REGULATOR"/>
    <property type="match status" value="1"/>
</dbReference>
<dbReference type="InterPro" id="IPR007701">
    <property type="entry name" value="Interferon-rel_develop_reg_N"/>
</dbReference>
<dbReference type="Proteomes" id="UP001642360">
    <property type="component" value="Unassembled WGS sequence"/>
</dbReference>
<proteinExistence type="predicted"/>
<organism evidence="3 4">
    <name type="scientific">Ilex paraguariensis</name>
    <name type="common">yerba mate</name>
    <dbReference type="NCBI Taxonomy" id="185542"/>
    <lineage>
        <taxon>Eukaryota</taxon>
        <taxon>Viridiplantae</taxon>
        <taxon>Streptophyta</taxon>
        <taxon>Embryophyta</taxon>
        <taxon>Tracheophyta</taxon>
        <taxon>Spermatophyta</taxon>
        <taxon>Magnoliopsida</taxon>
        <taxon>eudicotyledons</taxon>
        <taxon>Gunneridae</taxon>
        <taxon>Pentapetalae</taxon>
        <taxon>asterids</taxon>
        <taxon>campanulids</taxon>
        <taxon>Aquifoliales</taxon>
        <taxon>Aquifoliaceae</taxon>
        <taxon>Ilex</taxon>
    </lineage>
</organism>
<feature type="domain" description="Interferon-related developmental regulator N-terminal" evidence="2">
    <location>
        <begin position="3"/>
        <end position="105"/>
    </location>
</feature>
<dbReference type="AlphaFoldDB" id="A0ABC8UPA8"/>
<protein>
    <submittedName>
        <fullName evidence="3">Uncharacterized protein</fullName>
    </submittedName>
</protein>